<keyword evidence="2" id="KW-1185">Reference proteome</keyword>
<dbReference type="VEuPathDB" id="FungiDB:ASPBRDRAFT_88295"/>
<feature type="non-terminal residue" evidence="1">
    <location>
        <position position="70"/>
    </location>
</feature>
<dbReference type="AlphaFoldDB" id="A0A1L9UUI6"/>
<reference evidence="2" key="1">
    <citation type="journal article" date="2017" name="Genome Biol.">
        <title>Comparative genomics reveals high biological diversity and specific adaptations in the industrially and medically important fungal genus Aspergillus.</title>
        <authorList>
            <person name="de Vries R.P."/>
            <person name="Riley R."/>
            <person name="Wiebenga A."/>
            <person name="Aguilar-Osorio G."/>
            <person name="Amillis S."/>
            <person name="Uchima C.A."/>
            <person name="Anderluh G."/>
            <person name="Asadollahi M."/>
            <person name="Askin M."/>
            <person name="Barry K."/>
            <person name="Battaglia E."/>
            <person name="Bayram O."/>
            <person name="Benocci T."/>
            <person name="Braus-Stromeyer S.A."/>
            <person name="Caldana C."/>
            <person name="Canovas D."/>
            <person name="Cerqueira G.C."/>
            <person name="Chen F."/>
            <person name="Chen W."/>
            <person name="Choi C."/>
            <person name="Clum A."/>
            <person name="Dos Santos R.A."/>
            <person name="Damasio A.R."/>
            <person name="Diallinas G."/>
            <person name="Emri T."/>
            <person name="Fekete E."/>
            <person name="Flipphi M."/>
            <person name="Freyberg S."/>
            <person name="Gallo A."/>
            <person name="Gournas C."/>
            <person name="Habgood R."/>
            <person name="Hainaut M."/>
            <person name="Harispe M.L."/>
            <person name="Henrissat B."/>
            <person name="Hilden K.S."/>
            <person name="Hope R."/>
            <person name="Hossain A."/>
            <person name="Karabika E."/>
            <person name="Karaffa L."/>
            <person name="Karanyi Z."/>
            <person name="Krasevec N."/>
            <person name="Kuo A."/>
            <person name="Kusch H."/>
            <person name="LaButti K."/>
            <person name="Lagendijk E.L."/>
            <person name="Lapidus A."/>
            <person name="Levasseur A."/>
            <person name="Lindquist E."/>
            <person name="Lipzen A."/>
            <person name="Logrieco A.F."/>
            <person name="MacCabe A."/>
            <person name="Maekelae M.R."/>
            <person name="Malavazi I."/>
            <person name="Melin P."/>
            <person name="Meyer V."/>
            <person name="Mielnichuk N."/>
            <person name="Miskei M."/>
            <person name="Molnar A.P."/>
            <person name="Mule G."/>
            <person name="Ngan C.Y."/>
            <person name="Orejas M."/>
            <person name="Orosz E."/>
            <person name="Ouedraogo J.P."/>
            <person name="Overkamp K.M."/>
            <person name="Park H.-S."/>
            <person name="Perrone G."/>
            <person name="Piumi F."/>
            <person name="Punt P.J."/>
            <person name="Ram A.F."/>
            <person name="Ramon A."/>
            <person name="Rauscher S."/>
            <person name="Record E."/>
            <person name="Riano-Pachon D.M."/>
            <person name="Robert V."/>
            <person name="Roehrig J."/>
            <person name="Ruller R."/>
            <person name="Salamov A."/>
            <person name="Salih N.S."/>
            <person name="Samson R.A."/>
            <person name="Sandor E."/>
            <person name="Sanguinetti M."/>
            <person name="Schuetze T."/>
            <person name="Sepcic K."/>
            <person name="Shelest E."/>
            <person name="Sherlock G."/>
            <person name="Sophianopoulou V."/>
            <person name="Squina F.M."/>
            <person name="Sun H."/>
            <person name="Susca A."/>
            <person name="Todd R.B."/>
            <person name="Tsang A."/>
            <person name="Unkles S.E."/>
            <person name="van de Wiele N."/>
            <person name="van Rossen-Uffink D."/>
            <person name="Oliveira J.V."/>
            <person name="Vesth T.C."/>
            <person name="Visser J."/>
            <person name="Yu J.-H."/>
            <person name="Zhou M."/>
            <person name="Andersen M.R."/>
            <person name="Archer D.B."/>
            <person name="Baker S.E."/>
            <person name="Benoit I."/>
            <person name="Brakhage A.A."/>
            <person name="Braus G.H."/>
            <person name="Fischer R."/>
            <person name="Frisvad J.C."/>
            <person name="Goldman G.H."/>
            <person name="Houbraken J."/>
            <person name="Oakley B."/>
            <person name="Pocsi I."/>
            <person name="Scazzocchio C."/>
            <person name="Seiboth B."/>
            <person name="vanKuyk P.A."/>
            <person name="Wortman J."/>
            <person name="Dyer P.S."/>
            <person name="Grigoriev I.V."/>
        </authorList>
    </citation>
    <scope>NUCLEOTIDE SEQUENCE [LARGE SCALE GENOMIC DNA]</scope>
    <source>
        <strain evidence="2">CBS 101740 / IMI 381727 / IBT 21946</strain>
    </source>
</reference>
<protein>
    <submittedName>
        <fullName evidence="1">Uncharacterized protein</fullName>
    </submittedName>
</protein>
<dbReference type="EMBL" id="KV878681">
    <property type="protein sequence ID" value="OJJ75256.1"/>
    <property type="molecule type" value="Genomic_DNA"/>
</dbReference>
<gene>
    <name evidence="1" type="ORF">ASPBRDRAFT_88295</name>
</gene>
<dbReference type="GeneID" id="93582001"/>
<name>A0A1L9UUI6_ASPBC</name>
<dbReference type="Proteomes" id="UP000184499">
    <property type="component" value="Unassembled WGS sequence"/>
</dbReference>
<accession>A0A1L9UUI6</accession>
<evidence type="ECO:0000313" key="1">
    <source>
        <dbReference type="EMBL" id="OJJ75256.1"/>
    </source>
</evidence>
<evidence type="ECO:0000313" key="2">
    <source>
        <dbReference type="Proteomes" id="UP000184499"/>
    </source>
</evidence>
<dbReference type="RefSeq" id="XP_067482504.1">
    <property type="nucleotide sequence ID" value="XM_067629514.1"/>
</dbReference>
<sequence length="70" mass="8089">VDSSTFEKLVPGPQDLIEAYDRYKAYVSFIRPKVSFLKYTKAKILDRLGETCETRMKSLKLCLEWGKVAL</sequence>
<proteinExistence type="predicted"/>
<feature type="non-terminal residue" evidence="1">
    <location>
        <position position="1"/>
    </location>
</feature>
<organism evidence="1 2">
    <name type="scientific">Aspergillus brasiliensis (strain CBS 101740 / IMI 381727 / IBT 21946)</name>
    <dbReference type="NCBI Taxonomy" id="767769"/>
    <lineage>
        <taxon>Eukaryota</taxon>
        <taxon>Fungi</taxon>
        <taxon>Dikarya</taxon>
        <taxon>Ascomycota</taxon>
        <taxon>Pezizomycotina</taxon>
        <taxon>Eurotiomycetes</taxon>
        <taxon>Eurotiomycetidae</taxon>
        <taxon>Eurotiales</taxon>
        <taxon>Aspergillaceae</taxon>
        <taxon>Aspergillus</taxon>
        <taxon>Aspergillus subgen. Circumdati</taxon>
    </lineage>
</organism>